<dbReference type="STRING" id="1765722.AT728_07460"/>
<proteinExistence type="predicted"/>
<evidence type="ECO:0000313" key="2">
    <source>
        <dbReference type="Proteomes" id="UP000054804"/>
    </source>
</evidence>
<protein>
    <submittedName>
        <fullName evidence="1">Uncharacterized protein</fullName>
    </submittedName>
</protein>
<accession>A0A0W7X7D4</accession>
<dbReference type="AlphaFoldDB" id="A0A0W7X7D4"/>
<dbReference type="Proteomes" id="UP000054804">
    <property type="component" value="Unassembled WGS sequence"/>
</dbReference>
<evidence type="ECO:0000313" key="1">
    <source>
        <dbReference type="EMBL" id="KUF18862.1"/>
    </source>
</evidence>
<reference evidence="1 2" key="1">
    <citation type="submission" date="2015-12" db="EMBL/GenBank/DDBJ databases">
        <title>Draft genome sequence of Streptomyces silvensis ATCC 53525, a producer of novel hormone antagonists.</title>
        <authorList>
            <person name="Johnston C.W."/>
            <person name="Li Y."/>
            <person name="Magarvey N.A."/>
        </authorList>
    </citation>
    <scope>NUCLEOTIDE SEQUENCE [LARGE SCALE GENOMIC DNA]</scope>
    <source>
        <strain evidence="1 2">ATCC 53525</strain>
    </source>
</reference>
<comment type="caution">
    <text evidence="1">The sequence shown here is derived from an EMBL/GenBank/DDBJ whole genome shotgun (WGS) entry which is preliminary data.</text>
</comment>
<organism evidence="1 2">
    <name type="scientific">Streptomyces silvensis</name>
    <dbReference type="NCBI Taxonomy" id="1765722"/>
    <lineage>
        <taxon>Bacteria</taxon>
        <taxon>Bacillati</taxon>
        <taxon>Actinomycetota</taxon>
        <taxon>Actinomycetes</taxon>
        <taxon>Kitasatosporales</taxon>
        <taxon>Streptomycetaceae</taxon>
        <taxon>Streptomyces</taxon>
    </lineage>
</organism>
<dbReference type="EMBL" id="LOCL01000029">
    <property type="protein sequence ID" value="KUF18862.1"/>
    <property type="molecule type" value="Genomic_DNA"/>
</dbReference>
<name>A0A0W7X7D4_9ACTN</name>
<gene>
    <name evidence="1" type="ORF">AT728_07460</name>
</gene>
<sequence length="141" mass="15324">MITYLSGEDRYDARMSDGTWQPITPGPWKPLDLKSGYSVQSGSPGYRVVNGIVHLRGRIRRTNGGQFSTGTDWTFATLPSSVRPETAQYWVTPVEMGAGIYYGRTELSPTTGELMVVTPPGASSTTNGLKWTGLDGITYGI</sequence>
<keyword evidence="2" id="KW-1185">Reference proteome</keyword>